<dbReference type="HOGENOM" id="CLU_000384_6_3_1"/>
<evidence type="ECO:0000313" key="4">
    <source>
        <dbReference type="Proteomes" id="UP000001745"/>
    </source>
</evidence>
<gene>
    <name evidence="3" type="ORF">TSTA_065830</name>
</gene>
<keyword evidence="4" id="KW-1185">Reference proteome</keyword>
<evidence type="ECO:0000259" key="2">
    <source>
        <dbReference type="PROSITE" id="PS50013"/>
    </source>
</evidence>
<dbReference type="InterPro" id="IPR000953">
    <property type="entry name" value="Chromo/chromo_shadow_dom"/>
</dbReference>
<dbReference type="OrthoDB" id="4364638at2759"/>
<dbReference type="Proteomes" id="UP000001745">
    <property type="component" value="Unassembled WGS sequence"/>
</dbReference>
<dbReference type="InParanoid" id="B8LV80"/>
<dbReference type="EMBL" id="EQ962652">
    <property type="protein sequence ID" value="EED23130.1"/>
    <property type="molecule type" value="Genomic_DNA"/>
</dbReference>
<proteinExistence type="predicted"/>
<dbReference type="SUPFAM" id="SSF54160">
    <property type="entry name" value="Chromo domain-like"/>
    <property type="match status" value="1"/>
</dbReference>
<dbReference type="Gene3D" id="2.40.50.40">
    <property type="match status" value="1"/>
</dbReference>
<dbReference type="GeneID" id="8106030"/>
<dbReference type="RefSeq" id="XP_002340517.1">
    <property type="nucleotide sequence ID" value="XM_002340476.1"/>
</dbReference>
<dbReference type="eggNOG" id="KOG0017">
    <property type="taxonomic scope" value="Eukaryota"/>
</dbReference>
<name>B8LV80_TALSN</name>
<evidence type="ECO:0000256" key="1">
    <source>
        <dbReference type="ARBA" id="ARBA00011353"/>
    </source>
</evidence>
<dbReference type="Pfam" id="PF24626">
    <property type="entry name" value="SH3_Tf2-1"/>
    <property type="match status" value="1"/>
</dbReference>
<dbReference type="InterPro" id="IPR056924">
    <property type="entry name" value="SH3_Tf2-1"/>
</dbReference>
<dbReference type="CDD" id="cd00024">
    <property type="entry name" value="CD_CSD"/>
    <property type="match status" value="1"/>
</dbReference>
<comment type="subunit">
    <text evidence="1">Component of the NuA4 histone acetyltransferase complex.</text>
</comment>
<dbReference type="PROSITE" id="PS50013">
    <property type="entry name" value="CHROMO_2"/>
    <property type="match status" value="1"/>
</dbReference>
<sequence>MSFDWSKPVPPKKLTANEKDAQAWMKQFQEQKAQADKYRREVNFDISDNVMVSTKRWDTGRPSKKLDHQAAGLFPIVGKVGHAYQLRLDDGINVHPVFALEKLRRALSSEPLPGQILDKPPPIEVNDQQEWEVDEILDSKLRWRKLHYRVKWTGHDPDPKWYLASNFKNAPRRLKAFHERYPEKPGPPVNLPKWLEAEENDVYLDDDPLDAQVAVIAEDNASSGAWGQAPIEGGDNVTAGAEAIQKMVRFADLRGLDRGHVIRVGREGARERATDIWDQG</sequence>
<dbReference type="PhylomeDB" id="B8LV80"/>
<dbReference type="SMART" id="SM00298">
    <property type="entry name" value="CHROMO"/>
    <property type="match status" value="1"/>
</dbReference>
<feature type="domain" description="Chromo" evidence="2">
    <location>
        <begin position="131"/>
        <end position="189"/>
    </location>
</feature>
<dbReference type="InterPro" id="IPR016197">
    <property type="entry name" value="Chromo-like_dom_sf"/>
</dbReference>
<evidence type="ECO:0000313" key="3">
    <source>
        <dbReference type="EMBL" id="EED23130.1"/>
    </source>
</evidence>
<reference evidence="4" key="1">
    <citation type="journal article" date="2015" name="Genome Announc.">
        <title>Genome sequence of the AIDS-associated pathogen Penicillium marneffei (ATCC18224) and its near taxonomic relative Talaromyces stipitatus (ATCC10500).</title>
        <authorList>
            <person name="Nierman W.C."/>
            <person name="Fedorova-Abrams N.D."/>
            <person name="Andrianopoulos A."/>
        </authorList>
    </citation>
    <scope>NUCLEOTIDE SEQUENCE [LARGE SCALE GENOMIC DNA]</scope>
    <source>
        <strain evidence="4">ATCC 10500 / CBS 375.48 / QM 6759 / NRRL 1006</strain>
    </source>
</reference>
<dbReference type="GO" id="GO:0006338">
    <property type="term" value="P:chromatin remodeling"/>
    <property type="evidence" value="ECO:0007669"/>
    <property type="project" value="UniProtKB-ARBA"/>
</dbReference>
<dbReference type="VEuPathDB" id="FungiDB:TSTA_065830"/>
<protein>
    <recommendedName>
        <fullName evidence="2">Chromo domain-containing protein</fullName>
    </recommendedName>
</protein>
<organism evidence="3 4">
    <name type="scientific">Talaromyces stipitatus (strain ATCC 10500 / CBS 375.48 / QM 6759 / NRRL 1006)</name>
    <name type="common">Penicillium stipitatum</name>
    <dbReference type="NCBI Taxonomy" id="441959"/>
    <lineage>
        <taxon>Eukaryota</taxon>
        <taxon>Fungi</taxon>
        <taxon>Dikarya</taxon>
        <taxon>Ascomycota</taxon>
        <taxon>Pezizomycotina</taxon>
        <taxon>Eurotiomycetes</taxon>
        <taxon>Eurotiomycetidae</taxon>
        <taxon>Eurotiales</taxon>
        <taxon>Trichocomaceae</taxon>
        <taxon>Talaromyces</taxon>
        <taxon>Talaromyces sect. Talaromyces</taxon>
    </lineage>
</organism>
<accession>B8LV80</accession>
<dbReference type="STRING" id="441959.B8LV80"/>
<dbReference type="AlphaFoldDB" id="B8LV80"/>